<sequence>MRKRIRTTLPLAFAALYHAAFVNADSALTVWVFPHDELVDISNEQLRLDYFDPWLAEMREITDLPVQIRFQRNVPGLTDLDYHADDPSQSLAAWSDAAWTWRRQQNAPGGVLHNKYLLLTRLPLDPGNETLGLAHQTGHAAIASIHSYATPGHELGHTLSATHEAAEVNFNGWFCETYMFPTRLNVRSNCYRYSEENRANIARYLRRSGN</sequence>
<gene>
    <name evidence="2" type="ORF">AYO28_13080</name>
</gene>
<protein>
    <submittedName>
        <fullName evidence="2">Uncharacterized protein</fullName>
    </submittedName>
</protein>
<dbReference type="Proteomes" id="UP000077752">
    <property type="component" value="Unassembled WGS sequence"/>
</dbReference>
<dbReference type="RefSeq" id="WP_240500604.1">
    <property type="nucleotide sequence ID" value="NZ_LUCV01000010.1"/>
</dbReference>
<name>A0A177SRR9_PSEPU</name>
<evidence type="ECO:0000256" key="1">
    <source>
        <dbReference type="SAM" id="SignalP"/>
    </source>
</evidence>
<dbReference type="EMBL" id="LUCV01000010">
    <property type="protein sequence ID" value="OAI93667.1"/>
    <property type="molecule type" value="Genomic_DNA"/>
</dbReference>
<proteinExistence type="predicted"/>
<evidence type="ECO:0000313" key="2">
    <source>
        <dbReference type="EMBL" id="OAI93667.1"/>
    </source>
</evidence>
<keyword evidence="1" id="KW-0732">Signal</keyword>
<accession>A0A177SRR9</accession>
<feature type="chain" id="PRO_5008073860" evidence="1">
    <location>
        <begin position="25"/>
        <end position="210"/>
    </location>
</feature>
<feature type="signal peptide" evidence="1">
    <location>
        <begin position="1"/>
        <end position="24"/>
    </location>
</feature>
<reference evidence="2 3" key="1">
    <citation type="submission" date="2016-03" db="EMBL/GenBank/DDBJ databases">
        <title>Draft Genome Assembly of Pseudomonas putida strain CBF10-2.</title>
        <authorList>
            <person name="Iyer R.S."/>
            <person name="Damania A."/>
        </authorList>
    </citation>
    <scope>NUCLEOTIDE SEQUENCE [LARGE SCALE GENOMIC DNA]</scope>
    <source>
        <strain evidence="2 3">CBF10-2</strain>
    </source>
</reference>
<dbReference type="AlphaFoldDB" id="A0A177SRR9"/>
<organism evidence="2 3">
    <name type="scientific">Pseudomonas putida</name>
    <name type="common">Arthrobacter siderocapsulatus</name>
    <dbReference type="NCBI Taxonomy" id="303"/>
    <lineage>
        <taxon>Bacteria</taxon>
        <taxon>Pseudomonadati</taxon>
        <taxon>Pseudomonadota</taxon>
        <taxon>Gammaproteobacteria</taxon>
        <taxon>Pseudomonadales</taxon>
        <taxon>Pseudomonadaceae</taxon>
        <taxon>Pseudomonas</taxon>
    </lineage>
</organism>
<evidence type="ECO:0000313" key="3">
    <source>
        <dbReference type="Proteomes" id="UP000077752"/>
    </source>
</evidence>
<dbReference type="SUPFAM" id="SSF55486">
    <property type="entry name" value="Metalloproteases ('zincins'), catalytic domain"/>
    <property type="match status" value="1"/>
</dbReference>
<comment type="caution">
    <text evidence="2">The sequence shown here is derived from an EMBL/GenBank/DDBJ whole genome shotgun (WGS) entry which is preliminary data.</text>
</comment>